<evidence type="ECO:0000256" key="13">
    <source>
        <dbReference type="ARBA" id="ARBA00022840"/>
    </source>
</evidence>
<evidence type="ECO:0000256" key="14">
    <source>
        <dbReference type="ARBA" id="ARBA00022991"/>
    </source>
</evidence>
<dbReference type="GO" id="GO:0009881">
    <property type="term" value="F:photoreceptor activity"/>
    <property type="evidence" value="ECO:0007669"/>
    <property type="project" value="UniProtKB-KW"/>
</dbReference>
<evidence type="ECO:0000256" key="11">
    <source>
        <dbReference type="ARBA" id="ARBA00022741"/>
    </source>
</evidence>
<comment type="catalytic activity">
    <reaction evidence="1">
        <text>ATP + protein L-histidine = ADP + protein N-phospho-L-histidine.</text>
        <dbReference type="EC" id="2.7.13.3"/>
    </reaction>
</comment>
<evidence type="ECO:0000256" key="12">
    <source>
        <dbReference type="ARBA" id="ARBA00022777"/>
    </source>
</evidence>
<dbReference type="OrthoDB" id="9810730at2"/>
<evidence type="ECO:0000259" key="18">
    <source>
        <dbReference type="PROSITE" id="PS50112"/>
    </source>
</evidence>
<dbReference type="AlphaFoldDB" id="B8IES2"/>
<protein>
    <recommendedName>
        <fullName evidence="3">Blue-light-activated histidine kinase</fullName>
        <ecNumber evidence="2">2.7.13.3</ecNumber>
    </recommendedName>
</protein>
<dbReference type="NCBIfam" id="TIGR00229">
    <property type="entry name" value="sensory_box"/>
    <property type="match status" value="1"/>
</dbReference>
<keyword evidence="11" id="KW-0547">Nucleotide-binding</keyword>
<dbReference type="CDD" id="cd00130">
    <property type="entry name" value="PAS"/>
    <property type="match status" value="2"/>
</dbReference>
<dbReference type="Pfam" id="PF07568">
    <property type="entry name" value="HisKA_2"/>
    <property type="match status" value="1"/>
</dbReference>
<dbReference type="InterPro" id="IPR013655">
    <property type="entry name" value="PAS_fold_3"/>
</dbReference>
<evidence type="ECO:0000256" key="2">
    <source>
        <dbReference type="ARBA" id="ARBA00012438"/>
    </source>
</evidence>
<keyword evidence="14" id="KW-0157">Chromophore</keyword>
<dbReference type="InterPro" id="IPR011102">
    <property type="entry name" value="Sig_transdc_His_kinase_HWE"/>
</dbReference>
<dbReference type="SUPFAM" id="SSF55785">
    <property type="entry name" value="PYP-like sensor domain (PAS domain)"/>
    <property type="match status" value="2"/>
</dbReference>
<feature type="transmembrane region" description="Helical" evidence="17">
    <location>
        <begin position="118"/>
        <end position="135"/>
    </location>
</feature>
<dbReference type="InterPro" id="IPR035965">
    <property type="entry name" value="PAS-like_dom_sf"/>
</dbReference>
<dbReference type="FunFam" id="3.30.450.20:FF:000099">
    <property type="entry name" value="Sensory box sensor histidine kinase"/>
    <property type="match status" value="1"/>
</dbReference>
<dbReference type="EC" id="2.7.13.3" evidence="2"/>
<dbReference type="Pfam" id="PF02518">
    <property type="entry name" value="HATPase_c"/>
    <property type="match status" value="1"/>
</dbReference>
<evidence type="ECO:0000259" key="19">
    <source>
        <dbReference type="PROSITE" id="PS50113"/>
    </source>
</evidence>
<dbReference type="PANTHER" id="PTHR41523">
    <property type="entry name" value="TWO-COMPONENT SYSTEM SENSOR PROTEIN"/>
    <property type="match status" value="1"/>
</dbReference>
<dbReference type="GO" id="GO:0004673">
    <property type="term" value="F:protein histidine kinase activity"/>
    <property type="evidence" value="ECO:0007669"/>
    <property type="project" value="UniProtKB-EC"/>
</dbReference>
<keyword evidence="7" id="KW-0285">Flavoprotein</keyword>
<evidence type="ECO:0000256" key="7">
    <source>
        <dbReference type="ARBA" id="ARBA00022630"/>
    </source>
</evidence>
<dbReference type="InterPro" id="IPR000700">
    <property type="entry name" value="PAS-assoc_C"/>
</dbReference>
<feature type="transmembrane region" description="Helical" evidence="17">
    <location>
        <begin position="71"/>
        <end position="92"/>
    </location>
</feature>
<feature type="transmembrane region" description="Helical" evidence="17">
    <location>
        <begin position="177"/>
        <end position="197"/>
    </location>
</feature>
<organism evidence="20 21">
    <name type="scientific">Methylobacterium nodulans (strain LMG 21967 / CNCM I-2342 / ORS 2060)</name>
    <dbReference type="NCBI Taxonomy" id="460265"/>
    <lineage>
        <taxon>Bacteria</taxon>
        <taxon>Pseudomonadati</taxon>
        <taxon>Pseudomonadota</taxon>
        <taxon>Alphaproteobacteria</taxon>
        <taxon>Hyphomicrobiales</taxon>
        <taxon>Methylobacteriaceae</taxon>
        <taxon>Methylobacterium</taxon>
    </lineage>
</organism>
<dbReference type="InterPro" id="IPR000014">
    <property type="entry name" value="PAS"/>
</dbReference>
<keyword evidence="17" id="KW-0472">Membrane</keyword>
<evidence type="ECO:0000256" key="6">
    <source>
        <dbReference type="ARBA" id="ARBA00022606"/>
    </source>
</evidence>
<dbReference type="Proteomes" id="UP000008207">
    <property type="component" value="Chromosome"/>
</dbReference>
<evidence type="ECO:0000256" key="5">
    <source>
        <dbReference type="ARBA" id="ARBA00022553"/>
    </source>
</evidence>
<evidence type="ECO:0000256" key="1">
    <source>
        <dbReference type="ARBA" id="ARBA00000085"/>
    </source>
</evidence>
<keyword evidence="16" id="KW-0675">Receptor</keyword>
<dbReference type="SMART" id="SM00911">
    <property type="entry name" value="HWE_HK"/>
    <property type="match status" value="1"/>
</dbReference>
<keyword evidence="10" id="KW-0677">Repeat</keyword>
<dbReference type="InterPro" id="IPR011495">
    <property type="entry name" value="Sig_transdc_His_kin_sub2_dim/P"/>
</dbReference>
<accession>B8IES2</accession>
<dbReference type="InterPro" id="IPR001610">
    <property type="entry name" value="PAC"/>
</dbReference>
<keyword evidence="21" id="KW-1185">Reference proteome</keyword>
<dbReference type="STRING" id="460265.Mnod_6649"/>
<dbReference type="RefSeq" id="WP_015932984.1">
    <property type="nucleotide sequence ID" value="NC_011894.1"/>
</dbReference>
<dbReference type="InterPro" id="IPR003594">
    <property type="entry name" value="HATPase_dom"/>
</dbReference>
<keyword evidence="15" id="KW-0843">Virulence</keyword>
<evidence type="ECO:0000256" key="8">
    <source>
        <dbReference type="ARBA" id="ARBA00022643"/>
    </source>
</evidence>
<dbReference type="KEGG" id="mno:Mnod_6649"/>
<feature type="transmembrane region" description="Helical" evidence="17">
    <location>
        <begin position="142"/>
        <end position="165"/>
    </location>
</feature>
<keyword evidence="17" id="KW-1133">Transmembrane helix</keyword>
<evidence type="ECO:0000313" key="20">
    <source>
        <dbReference type="EMBL" id="ACL61415.1"/>
    </source>
</evidence>
<dbReference type="HOGENOM" id="CLU_375451_0_0_5"/>
<dbReference type="PROSITE" id="PS50113">
    <property type="entry name" value="PAC"/>
    <property type="match status" value="1"/>
</dbReference>
<evidence type="ECO:0000313" key="21">
    <source>
        <dbReference type="Proteomes" id="UP000008207"/>
    </source>
</evidence>
<dbReference type="SMART" id="SM00091">
    <property type="entry name" value="PAS"/>
    <property type="match status" value="2"/>
</dbReference>
<dbReference type="PANTHER" id="PTHR41523:SF8">
    <property type="entry name" value="ETHYLENE RESPONSE SENSOR PROTEIN"/>
    <property type="match status" value="1"/>
</dbReference>
<dbReference type="Pfam" id="PF08447">
    <property type="entry name" value="PAS_3"/>
    <property type="match status" value="1"/>
</dbReference>
<keyword evidence="5" id="KW-0597">Phosphoprotein</keyword>
<keyword evidence="4" id="KW-0600">Photoreceptor protein</keyword>
<dbReference type="Gene3D" id="3.30.450.20">
    <property type="entry name" value="PAS domain"/>
    <property type="match status" value="2"/>
</dbReference>
<dbReference type="eggNOG" id="COG2202">
    <property type="taxonomic scope" value="Bacteria"/>
</dbReference>
<sequence>MNLRLFSQACGVLAILAGLLVLLGWGAEITALQSVVPGFPAAQPMTALAMAFCGGALLFQGVKHADGRRAAVGLASAVVVVSLLNLAAYAGLDLGLDRWLFSDRLANQPGPYPHPGRMAEVTALCFLLMAFATAAKARRRMALPAVAAATVALVLASVALLAYLFDASILEVAGFSALSLPTAVVLVVLSGGALAAEPLRGWPRRLTLGTLGGSLSRVLLPLAVIVPIGIGAAAMIATRAGYVPPDLRLIAVCAVTAVLLGAGVMWAAGRIDGLDAARQRYRQLYEAQRTAHLVLAPDFTIEEASESYLEATMTQRQELVGKGLFEAFPDNPADPGATGARNLRASLERVLKNRASDRMPVQQYDIRRPSGEFEVRWWSPLNSPVFGPDGEVRHIIHQVEDVTAEMLERQAAAEARAGEARVRAVADAIPGLVFETDPAGWNTYVNEQYGAYTGLPTEALLGDGWRQVFHPDDRDRAAATWQETVGSNRPFEMECRIRRAEGVWRWFMLRISALRDRAGRVEKGIGVCTDITDQREASELQRTLLLEVSHRVKNSLALISGLLTLQARPLGGAARRALEEASQRVHAVARVHDQLWRGAGTRDIDLRPFLCDLCSAVGTTAPRHSTVCHAEPAIVSADLAVPLGLFVNELLTNAYKYAYPAGEEGEVRVLGTNLPDGRYRLEVSDAGRGLPPGFDLAKSRESLGMRVITRLAAQLGGELTAGAAEPGARFILVFLLRAG</sequence>
<feature type="domain" description="PAC" evidence="19">
    <location>
        <begin position="491"/>
        <end position="543"/>
    </location>
</feature>
<evidence type="ECO:0000256" key="9">
    <source>
        <dbReference type="ARBA" id="ARBA00022679"/>
    </source>
</evidence>
<dbReference type="SMART" id="SM00387">
    <property type="entry name" value="HATPase_c"/>
    <property type="match status" value="1"/>
</dbReference>
<keyword evidence="6" id="KW-0716">Sensory transduction</keyword>
<dbReference type="Gene3D" id="3.30.565.10">
    <property type="entry name" value="Histidine kinase-like ATPase, C-terminal domain"/>
    <property type="match status" value="1"/>
</dbReference>
<dbReference type="InterPro" id="IPR013656">
    <property type="entry name" value="PAS_4"/>
</dbReference>
<keyword evidence="13" id="KW-0067">ATP-binding</keyword>
<keyword evidence="9" id="KW-0808">Transferase</keyword>
<dbReference type="SUPFAM" id="SSF55874">
    <property type="entry name" value="ATPase domain of HSP90 chaperone/DNA topoisomerase II/histidine kinase"/>
    <property type="match status" value="1"/>
</dbReference>
<proteinExistence type="predicted"/>
<dbReference type="SMART" id="SM00086">
    <property type="entry name" value="PAC"/>
    <property type="match status" value="2"/>
</dbReference>
<dbReference type="Pfam" id="PF08448">
    <property type="entry name" value="PAS_4"/>
    <property type="match status" value="1"/>
</dbReference>
<dbReference type="GO" id="GO:0005524">
    <property type="term" value="F:ATP binding"/>
    <property type="evidence" value="ECO:0007669"/>
    <property type="project" value="UniProtKB-KW"/>
</dbReference>
<evidence type="ECO:0000256" key="16">
    <source>
        <dbReference type="ARBA" id="ARBA00023170"/>
    </source>
</evidence>
<reference evidence="20 21" key="1">
    <citation type="submission" date="2009-01" db="EMBL/GenBank/DDBJ databases">
        <title>Complete sequence of chromosome of Methylobacterium nodulans ORS 2060.</title>
        <authorList>
            <consortium name="US DOE Joint Genome Institute"/>
            <person name="Lucas S."/>
            <person name="Copeland A."/>
            <person name="Lapidus A."/>
            <person name="Glavina del Rio T."/>
            <person name="Dalin E."/>
            <person name="Tice H."/>
            <person name="Bruce D."/>
            <person name="Goodwin L."/>
            <person name="Pitluck S."/>
            <person name="Sims D."/>
            <person name="Brettin T."/>
            <person name="Detter J.C."/>
            <person name="Han C."/>
            <person name="Larimer F."/>
            <person name="Land M."/>
            <person name="Hauser L."/>
            <person name="Kyrpides N."/>
            <person name="Ivanova N."/>
            <person name="Marx C.J."/>
            <person name="Richardson P."/>
        </authorList>
    </citation>
    <scope>NUCLEOTIDE SEQUENCE [LARGE SCALE GENOMIC DNA]</scope>
    <source>
        <strain evidence="21">LMG 21967 / CNCM I-2342 / ORS 2060</strain>
    </source>
</reference>
<keyword evidence="12 20" id="KW-0418">Kinase</keyword>
<dbReference type="eggNOG" id="COG3920">
    <property type="taxonomic scope" value="Bacteria"/>
</dbReference>
<name>B8IES2_METNO</name>
<keyword evidence="8" id="KW-0288">FMN</keyword>
<evidence type="ECO:0000256" key="10">
    <source>
        <dbReference type="ARBA" id="ARBA00022737"/>
    </source>
</evidence>
<feature type="transmembrane region" description="Helical" evidence="17">
    <location>
        <begin position="42"/>
        <end position="59"/>
    </location>
</feature>
<dbReference type="InterPro" id="IPR036890">
    <property type="entry name" value="HATPase_C_sf"/>
</dbReference>
<dbReference type="EMBL" id="CP001349">
    <property type="protein sequence ID" value="ACL61415.1"/>
    <property type="molecule type" value="Genomic_DNA"/>
</dbReference>
<feature type="transmembrane region" description="Helical" evidence="17">
    <location>
        <begin position="218"/>
        <end position="237"/>
    </location>
</feature>
<evidence type="ECO:0000256" key="3">
    <source>
        <dbReference type="ARBA" id="ARBA00021740"/>
    </source>
</evidence>
<evidence type="ECO:0000256" key="15">
    <source>
        <dbReference type="ARBA" id="ARBA00023026"/>
    </source>
</evidence>
<feature type="domain" description="PAS" evidence="18">
    <location>
        <begin position="418"/>
        <end position="488"/>
    </location>
</feature>
<gene>
    <name evidence="20" type="ordered locus">Mnod_6649</name>
</gene>
<feature type="transmembrane region" description="Helical" evidence="17">
    <location>
        <begin position="249"/>
        <end position="268"/>
    </location>
</feature>
<dbReference type="PROSITE" id="PS50112">
    <property type="entry name" value="PAS"/>
    <property type="match status" value="1"/>
</dbReference>
<evidence type="ECO:0000256" key="17">
    <source>
        <dbReference type="SAM" id="Phobius"/>
    </source>
</evidence>
<evidence type="ECO:0000256" key="4">
    <source>
        <dbReference type="ARBA" id="ARBA00022543"/>
    </source>
</evidence>
<keyword evidence="17" id="KW-0812">Transmembrane</keyword>